<organism evidence="1 2">
    <name type="scientific">Macroventuria anomochaeta</name>
    <dbReference type="NCBI Taxonomy" id="301207"/>
    <lineage>
        <taxon>Eukaryota</taxon>
        <taxon>Fungi</taxon>
        <taxon>Dikarya</taxon>
        <taxon>Ascomycota</taxon>
        <taxon>Pezizomycotina</taxon>
        <taxon>Dothideomycetes</taxon>
        <taxon>Pleosporomycetidae</taxon>
        <taxon>Pleosporales</taxon>
        <taxon>Pleosporineae</taxon>
        <taxon>Didymellaceae</taxon>
        <taxon>Macroventuria</taxon>
    </lineage>
</organism>
<evidence type="ECO:0000313" key="2">
    <source>
        <dbReference type="Proteomes" id="UP000799754"/>
    </source>
</evidence>
<dbReference type="EMBL" id="MU006724">
    <property type="protein sequence ID" value="KAF2625813.1"/>
    <property type="molecule type" value="Genomic_DNA"/>
</dbReference>
<reference evidence="1" key="1">
    <citation type="journal article" date="2020" name="Stud. Mycol.">
        <title>101 Dothideomycetes genomes: a test case for predicting lifestyles and emergence of pathogens.</title>
        <authorList>
            <person name="Haridas S."/>
            <person name="Albert R."/>
            <person name="Binder M."/>
            <person name="Bloem J."/>
            <person name="Labutti K."/>
            <person name="Salamov A."/>
            <person name="Andreopoulos B."/>
            <person name="Baker S."/>
            <person name="Barry K."/>
            <person name="Bills G."/>
            <person name="Bluhm B."/>
            <person name="Cannon C."/>
            <person name="Castanera R."/>
            <person name="Culley D."/>
            <person name="Daum C."/>
            <person name="Ezra D."/>
            <person name="Gonzalez J."/>
            <person name="Henrissat B."/>
            <person name="Kuo A."/>
            <person name="Liang C."/>
            <person name="Lipzen A."/>
            <person name="Lutzoni F."/>
            <person name="Magnuson J."/>
            <person name="Mondo S."/>
            <person name="Nolan M."/>
            <person name="Ohm R."/>
            <person name="Pangilinan J."/>
            <person name="Park H.-J."/>
            <person name="Ramirez L."/>
            <person name="Alfaro M."/>
            <person name="Sun H."/>
            <person name="Tritt A."/>
            <person name="Yoshinaga Y."/>
            <person name="Zwiers L.-H."/>
            <person name="Turgeon B."/>
            <person name="Goodwin S."/>
            <person name="Spatafora J."/>
            <person name="Crous P."/>
            <person name="Grigoriev I."/>
        </authorList>
    </citation>
    <scope>NUCLEOTIDE SEQUENCE</scope>
    <source>
        <strain evidence="1">CBS 525.71</strain>
    </source>
</reference>
<name>A0ACB6RVQ6_9PLEO</name>
<evidence type="ECO:0000313" key="1">
    <source>
        <dbReference type="EMBL" id="KAF2625813.1"/>
    </source>
</evidence>
<proteinExistence type="predicted"/>
<comment type="caution">
    <text evidence="1">The sequence shown here is derived from an EMBL/GenBank/DDBJ whole genome shotgun (WGS) entry which is preliminary data.</text>
</comment>
<keyword evidence="2" id="KW-1185">Reference proteome</keyword>
<protein>
    <submittedName>
        <fullName evidence="1">Uncharacterized protein</fullName>
    </submittedName>
</protein>
<accession>A0ACB6RVQ6</accession>
<gene>
    <name evidence="1" type="ORF">BU25DRAFT_111749</name>
</gene>
<sequence>MSVPTSEASNSTGQESITVSLLARRAVLDCAATEPSKNTALVQNTTWDGKRSQETSTKIYTEVVDTCAGKPDKVLPFSFYRWNGITSYGADHRQSSPPRTDEASMRYVRGTQQYPVVDYLQNIGIFSTNDTFKAEAAKLGTFFLAVIPRKDGVPAEQLVGEANISRLTSAVSKMYGRYISQVMSRKMRVPLNSIDQAQPLQVTLTERKSRLAQHSAPEVALQVLLGTMMLCGILSWILMPNVRILPHDPCSIAGMVCLLAGKGI</sequence>
<dbReference type="Proteomes" id="UP000799754">
    <property type="component" value="Unassembled WGS sequence"/>
</dbReference>